<organism evidence="3 5">
    <name type="scientific">Venturia inaequalis</name>
    <name type="common">Apple scab fungus</name>
    <dbReference type="NCBI Taxonomy" id="5025"/>
    <lineage>
        <taxon>Eukaryota</taxon>
        <taxon>Fungi</taxon>
        <taxon>Dikarya</taxon>
        <taxon>Ascomycota</taxon>
        <taxon>Pezizomycotina</taxon>
        <taxon>Dothideomycetes</taxon>
        <taxon>Pleosporomycetidae</taxon>
        <taxon>Venturiales</taxon>
        <taxon>Venturiaceae</taxon>
        <taxon>Venturia</taxon>
    </lineage>
</organism>
<accession>A0A8H3Z927</accession>
<protein>
    <submittedName>
        <fullName evidence="3">Uncharacterized protein</fullName>
    </submittedName>
</protein>
<evidence type="ECO:0000313" key="3">
    <source>
        <dbReference type="EMBL" id="KAE9987713.1"/>
    </source>
</evidence>
<name>A0A8H3Z927_VENIN</name>
<evidence type="ECO:0000256" key="1">
    <source>
        <dbReference type="SAM" id="MobiDB-lite"/>
    </source>
</evidence>
<dbReference type="PANTHER" id="PTHR38887:SF1">
    <property type="entry name" value="RAS MODIFICATION PROTEIN ERF4"/>
    <property type="match status" value="1"/>
</dbReference>
<dbReference type="Proteomes" id="UP000490939">
    <property type="component" value="Unassembled WGS sequence"/>
</dbReference>
<comment type="caution">
    <text evidence="3">The sequence shown here is derived from an EMBL/GenBank/DDBJ whole genome shotgun (WGS) entry which is preliminary data.</text>
</comment>
<feature type="compositionally biased region" description="Polar residues" evidence="1">
    <location>
        <begin position="440"/>
        <end position="452"/>
    </location>
</feature>
<feature type="region of interest" description="Disordered" evidence="1">
    <location>
        <begin position="343"/>
        <end position="452"/>
    </location>
</feature>
<proteinExistence type="predicted"/>
<evidence type="ECO:0000313" key="5">
    <source>
        <dbReference type="Proteomes" id="UP000447873"/>
    </source>
</evidence>
<feature type="compositionally biased region" description="Basic and acidic residues" evidence="1">
    <location>
        <begin position="360"/>
        <end position="438"/>
    </location>
</feature>
<feature type="compositionally biased region" description="Acidic residues" evidence="1">
    <location>
        <begin position="21"/>
        <end position="33"/>
    </location>
</feature>
<evidence type="ECO:0000313" key="2">
    <source>
        <dbReference type="EMBL" id="KAE9985955.1"/>
    </source>
</evidence>
<feature type="region of interest" description="Disordered" evidence="1">
    <location>
        <begin position="1"/>
        <end position="66"/>
    </location>
</feature>
<evidence type="ECO:0000313" key="6">
    <source>
        <dbReference type="Proteomes" id="UP000490939"/>
    </source>
</evidence>
<reference evidence="3 5" key="1">
    <citation type="submission" date="2018-12" db="EMBL/GenBank/DDBJ databases">
        <title>Venturia inaequalis Genome Resource.</title>
        <authorList>
            <person name="Lichtner F.J."/>
        </authorList>
    </citation>
    <scope>NUCLEOTIDE SEQUENCE [LARGE SCALE GENOMIC DNA]</scope>
    <source>
        <strain evidence="3 5">120213</strain>
        <strain evidence="2">Bline_iso_100314</strain>
        <strain evidence="4 6">DMI_063113</strain>
    </source>
</reference>
<dbReference type="AlphaFoldDB" id="A0A8H3Z927"/>
<gene>
    <name evidence="2" type="ORF">BLS_002977</name>
    <name evidence="4" type="ORF">EG327_010045</name>
    <name evidence="3" type="ORF">EG328_001946</name>
</gene>
<dbReference type="EMBL" id="WNWQ01000002">
    <property type="protein sequence ID" value="KAE9985955.1"/>
    <property type="molecule type" value="Genomic_DNA"/>
</dbReference>
<dbReference type="EMBL" id="WNWS01000015">
    <property type="protein sequence ID" value="KAE9987713.1"/>
    <property type="molecule type" value="Genomic_DNA"/>
</dbReference>
<dbReference type="Proteomes" id="UP000433883">
    <property type="component" value="Unassembled WGS sequence"/>
</dbReference>
<dbReference type="EMBL" id="WNWR01000007">
    <property type="protein sequence ID" value="KAE9994419.1"/>
    <property type="molecule type" value="Genomic_DNA"/>
</dbReference>
<dbReference type="InterPro" id="IPR053221">
    <property type="entry name" value="Burnettramic_acid_biosynth"/>
</dbReference>
<feature type="compositionally biased region" description="Polar residues" evidence="1">
    <location>
        <begin position="35"/>
        <end position="49"/>
    </location>
</feature>
<dbReference type="PANTHER" id="PTHR38887">
    <property type="entry name" value="CHROMOSOME 21, WHOLE GENOME SHOTGUN SEQUENCE"/>
    <property type="match status" value="1"/>
</dbReference>
<feature type="region of interest" description="Disordered" evidence="1">
    <location>
        <begin position="491"/>
        <end position="523"/>
    </location>
</feature>
<keyword evidence="6" id="KW-1185">Reference proteome</keyword>
<sequence>MDPPKSWKTVEAGREHTANNAEDDPLPAYEAEDTATPSTLPEVSPTATPSRPPKSLSPAVPSNLPESYSPAIGPSVSSPFNFPTRYLPPYSDPTHTQKPIAIPQRWPEPSAPFLTAYAPILLNYGIPAKTFYSFLDTLSAFLTAKVSNRAISHAGDIAASVGRVPKQLGKDLVAQAKDTGRGIASSAKNGNPMGVVGGLIGGTFGMTIGVALRTVNSIMQLPAAAAMAAANPKTPRGRADLYIATANRDWFGPRGLNARLLDTTELTNLLGIATPEFLVAAGPAVSTGNADEKLKALRRWIGDLEVRDSWRDWGTLSRRDTPSTMPDPEQAQVVNTVDAFSVEPIPSASDPATGLIRSSTSRDAKKDMEKKDMEKKDLEKKDMEKKDTEKKDMQKDMEKMDMERKDAEKRDVEERGVERRDVEKKDVEREDVEKKDVETTMPSPISPVDTTSAFSVSPVDTTSAFSIITNRDHVDTANAFSIEPKHNVDTNSAFSIEEESSVTAGKRPVQSFGQEKGTPLPPGSLRLGFPTLWLVLFPAERTLGGKEKFGKQKW</sequence>
<evidence type="ECO:0000313" key="4">
    <source>
        <dbReference type="EMBL" id="KAE9994419.1"/>
    </source>
</evidence>
<dbReference type="Proteomes" id="UP000447873">
    <property type="component" value="Unassembled WGS sequence"/>
</dbReference>